<dbReference type="InterPro" id="IPR003444">
    <property type="entry name" value="MraZ"/>
</dbReference>
<feature type="domain" description="SpoVT-AbrB" evidence="8">
    <location>
        <begin position="76"/>
        <end position="119"/>
    </location>
</feature>
<evidence type="ECO:0000313" key="10">
    <source>
        <dbReference type="EMBL" id="TCS62013.1"/>
    </source>
</evidence>
<accession>A0A4R3JAH8</accession>
<evidence type="ECO:0000256" key="7">
    <source>
        <dbReference type="HAMAP-Rule" id="MF_01008"/>
    </source>
</evidence>
<dbReference type="InterPro" id="IPR035644">
    <property type="entry name" value="MraZ_C"/>
</dbReference>
<dbReference type="GO" id="GO:0003700">
    <property type="term" value="F:DNA-binding transcription factor activity"/>
    <property type="evidence" value="ECO:0007669"/>
    <property type="project" value="UniProtKB-UniRule"/>
</dbReference>
<dbReference type="AlphaFoldDB" id="A0A4R3JAH8"/>
<name>A0A4R3JAH8_9FIRM</name>
<dbReference type="InterPro" id="IPR038619">
    <property type="entry name" value="MraZ_sf"/>
</dbReference>
<dbReference type="CDD" id="cd16320">
    <property type="entry name" value="MraZ_N"/>
    <property type="match status" value="1"/>
</dbReference>
<comment type="similarity">
    <text evidence="7">Belongs to the MraZ family.</text>
</comment>
<keyword evidence="2 7" id="KW-0963">Cytoplasm</keyword>
<dbReference type="HAMAP" id="MF_01008">
    <property type="entry name" value="MraZ"/>
    <property type="match status" value="1"/>
</dbReference>
<evidence type="ECO:0000313" key="12">
    <source>
        <dbReference type="Proteomes" id="UP000702954"/>
    </source>
</evidence>
<dbReference type="Pfam" id="PF02381">
    <property type="entry name" value="MraZ"/>
    <property type="match status" value="2"/>
</dbReference>
<dbReference type="EMBL" id="SLZV01000034">
    <property type="protein sequence ID" value="TCS62013.1"/>
    <property type="molecule type" value="Genomic_DNA"/>
</dbReference>
<dbReference type="Gene3D" id="3.40.1550.20">
    <property type="entry name" value="Transcriptional regulator MraZ domain"/>
    <property type="match status" value="1"/>
</dbReference>
<dbReference type="RefSeq" id="WP_008976470.1">
    <property type="nucleotide sequence ID" value="NZ_AP031411.1"/>
</dbReference>
<dbReference type="NCBIfam" id="TIGR00242">
    <property type="entry name" value="division/cell wall cluster transcriptional repressor MraZ"/>
    <property type="match status" value="1"/>
</dbReference>
<proteinExistence type="inferred from homology"/>
<evidence type="ECO:0000256" key="5">
    <source>
        <dbReference type="ARBA" id="ARBA00023125"/>
    </source>
</evidence>
<evidence type="ECO:0000259" key="8">
    <source>
        <dbReference type="PROSITE" id="PS51740"/>
    </source>
</evidence>
<dbReference type="InterPro" id="IPR020603">
    <property type="entry name" value="MraZ_dom"/>
</dbReference>
<evidence type="ECO:0000256" key="3">
    <source>
        <dbReference type="ARBA" id="ARBA00022737"/>
    </source>
</evidence>
<gene>
    <name evidence="7 9" type="primary">mraZ</name>
    <name evidence="10" type="ORF">EDD74_1345</name>
    <name evidence="9" type="ORF">FAEUMB_17590</name>
</gene>
<protein>
    <recommendedName>
        <fullName evidence="1 7">Transcriptional regulator MraZ</fullName>
    </recommendedName>
</protein>
<keyword evidence="3" id="KW-0677">Repeat</keyword>
<dbReference type="SUPFAM" id="SSF89447">
    <property type="entry name" value="AbrB/MazE/MraZ-like"/>
    <property type="match status" value="1"/>
</dbReference>
<evidence type="ECO:0000313" key="9">
    <source>
        <dbReference type="EMBL" id="GBU05218.1"/>
    </source>
</evidence>
<dbReference type="Proteomes" id="UP000702954">
    <property type="component" value="Unassembled WGS sequence"/>
</dbReference>
<comment type="subunit">
    <text evidence="7">Forms oligomers.</text>
</comment>
<dbReference type="PROSITE" id="PS51740">
    <property type="entry name" value="SPOVT_ABRB"/>
    <property type="match status" value="2"/>
</dbReference>
<dbReference type="InterPro" id="IPR037914">
    <property type="entry name" value="SpoVT-AbrB_sf"/>
</dbReference>
<keyword evidence="6 7" id="KW-0804">Transcription</keyword>
<dbReference type="FunFam" id="3.40.1550.20:FF:000002">
    <property type="entry name" value="Transcriptional regulator MraZ"/>
    <property type="match status" value="1"/>
</dbReference>
<organism evidence="10 11">
    <name type="scientific">Faecalimonas umbilicata</name>
    <dbReference type="NCBI Taxonomy" id="1912855"/>
    <lineage>
        <taxon>Bacteria</taxon>
        <taxon>Bacillati</taxon>
        <taxon>Bacillota</taxon>
        <taxon>Clostridia</taxon>
        <taxon>Lachnospirales</taxon>
        <taxon>Lachnospiraceae</taxon>
        <taxon>Faecalimonas</taxon>
    </lineage>
</organism>
<evidence type="ECO:0000256" key="1">
    <source>
        <dbReference type="ARBA" id="ARBA00013860"/>
    </source>
</evidence>
<dbReference type="PANTHER" id="PTHR34701">
    <property type="entry name" value="TRANSCRIPTIONAL REGULATOR MRAZ"/>
    <property type="match status" value="1"/>
</dbReference>
<keyword evidence="5 7" id="KW-0238">DNA-binding</keyword>
<feature type="domain" description="SpoVT-AbrB" evidence="8">
    <location>
        <begin position="5"/>
        <end position="47"/>
    </location>
</feature>
<dbReference type="GeneID" id="97506322"/>
<dbReference type="GO" id="GO:0005737">
    <property type="term" value="C:cytoplasm"/>
    <property type="evidence" value="ECO:0007669"/>
    <property type="project" value="UniProtKB-UniRule"/>
</dbReference>
<dbReference type="InterPro" id="IPR035642">
    <property type="entry name" value="MraZ_N"/>
</dbReference>
<dbReference type="GO" id="GO:0009295">
    <property type="term" value="C:nucleoid"/>
    <property type="evidence" value="ECO:0007669"/>
    <property type="project" value="UniProtKB-SubCell"/>
</dbReference>
<keyword evidence="4 7" id="KW-0805">Transcription regulation</keyword>
<dbReference type="PANTHER" id="PTHR34701:SF1">
    <property type="entry name" value="TRANSCRIPTIONAL REGULATOR MRAZ"/>
    <property type="match status" value="1"/>
</dbReference>
<comment type="caution">
    <text evidence="10">The sequence shown here is derived from an EMBL/GenBank/DDBJ whole genome shotgun (WGS) entry which is preliminary data.</text>
</comment>
<reference evidence="10 11" key="2">
    <citation type="submission" date="2019-03" db="EMBL/GenBank/DDBJ databases">
        <title>Genomic Encyclopedia of Type Strains, Phase IV (KMG-IV): sequencing the most valuable type-strain genomes for metagenomic binning, comparative biology and taxonomic classification.</title>
        <authorList>
            <person name="Goeker M."/>
        </authorList>
    </citation>
    <scope>NUCLEOTIDE SEQUENCE [LARGE SCALE GENOMIC DNA]</scope>
    <source>
        <strain evidence="10 11">DSM 103426</strain>
    </source>
</reference>
<dbReference type="EMBL" id="BHEO01000008">
    <property type="protein sequence ID" value="GBU05218.1"/>
    <property type="molecule type" value="Genomic_DNA"/>
</dbReference>
<evidence type="ECO:0000256" key="6">
    <source>
        <dbReference type="ARBA" id="ARBA00023163"/>
    </source>
</evidence>
<comment type="subcellular location">
    <subcellularLocation>
        <location evidence="7">Cytoplasm</location>
        <location evidence="7">Nucleoid</location>
    </subcellularLocation>
</comment>
<reference evidence="9 12" key="1">
    <citation type="journal article" date="2018" name="Int. J. Syst. Evol. Microbiol.">
        <title>Draft Genome Sequence of Faecalimonas umbilicata JCM 30896T, an Acetate-Producing Bacterium Isolated from Human Feces.</title>
        <authorList>
            <person name="Sakamoto M."/>
            <person name="Ikeyama N."/>
            <person name="Yuki M."/>
            <person name="Ohkuma M."/>
        </authorList>
    </citation>
    <scope>NUCLEOTIDE SEQUENCE [LARGE SCALE GENOMIC DNA]</scope>
    <source>
        <strain evidence="9 12">EGH7</strain>
    </source>
</reference>
<dbReference type="GO" id="GO:2000143">
    <property type="term" value="P:negative regulation of DNA-templated transcription initiation"/>
    <property type="evidence" value="ECO:0007669"/>
    <property type="project" value="TreeGrafter"/>
</dbReference>
<dbReference type="GO" id="GO:0000976">
    <property type="term" value="F:transcription cis-regulatory region binding"/>
    <property type="evidence" value="ECO:0007669"/>
    <property type="project" value="TreeGrafter"/>
</dbReference>
<evidence type="ECO:0000313" key="11">
    <source>
        <dbReference type="Proteomes" id="UP000294613"/>
    </source>
</evidence>
<keyword evidence="12" id="KW-1185">Reference proteome</keyword>
<dbReference type="Proteomes" id="UP000294613">
    <property type="component" value="Unassembled WGS sequence"/>
</dbReference>
<dbReference type="InterPro" id="IPR007159">
    <property type="entry name" value="SpoVT-AbrB_dom"/>
</dbReference>
<sequence length="145" mass="16361">MLTGEYNHSIDSKGRLIIPAKFREILGDSFVITKGLDNCLFVYPDNEWKLFEEKLRTLPLTNKNARTFTRFFLGSAVEGVLDKQGRVLISSALRDFAGLEKEVVLVGVLDRVEIWDKAKWDESNAEVEANMDDIAGHMEELGLGI</sequence>
<evidence type="ECO:0000256" key="4">
    <source>
        <dbReference type="ARBA" id="ARBA00023015"/>
    </source>
</evidence>
<dbReference type="CDD" id="cd16321">
    <property type="entry name" value="MraZ_C"/>
    <property type="match status" value="1"/>
</dbReference>
<evidence type="ECO:0000256" key="2">
    <source>
        <dbReference type="ARBA" id="ARBA00022490"/>
    </source>
</evidence>